<organism evidence="1 2">
    <name type="scientific">Porphyromonas asaccharolytica (strain ATCC 25260 / DSM 20707 / BCRC 10618 / CCUG 7834 / JCM 6326 / LMG 13178 / VPI 4198 / B440)</name>
    <name type="common">Bacteroides asaccharolyticus</name>
    <dbReference type="NCBI Taxonomy" id="879243"/>
    <lineage>
        <taxon>Bacteria</taxon>
        <taxon>Pseudomonadati</taxon>
        <taxon>Bacteroidota</taxon>
        <taxon>Bacteroidia</taxon>
        <taxon>Bacteroidales</taxon>
        <taxon>Porphyromonadaceae</taxon>
        <taxon>Porphyromonas</taxon>
    </lineage>
</organism>
<dbReference type="HOGENOM" id="CLU_1625561_0_0_10"/>
<dbReference type="EMBL" id="CP002689">
    <property type="protein sequence ID" value="AEE12657.1"/>
    <property type="molecule type" value="Genomic_DNA"/>
</dbReference>
<accession>F4KJT0</accession>
<dbReference type="KEGG" id="pah:Poras_0709"/>
<reference evidence="2" key="1">
    <citation type="submission" date="2011-04" db="EMBL/GenBank/DDBJ databases">
        <title>The complete genome of Porphyromonas asaccharolytica DSM 20707.</title>
        <authorList>
            <person name="Lucas S."/>
            <person name="Han J."/>
            <person name="Lapidus A."/>
            <person name="Bruce D."/>
            <person name="Goodwin L."/>
            <person name="Pitluck S."/>
            <person name="Peters L."/>
            <person name="Kyrpides N."/>
            <person name="Mavromatis K."/>
            <person name="Ivanova N."/>
            <person name="Ovchinnikova G."/>
            <person name="Pagani I."/>
            <person name="Lu M."/>
            <person name="Detter J.C."/>
            <person name="Tapia R."/>
            <person name="Han C."/>
            <person name="Land M."/>
            <person name="Hauser L."/>
            <person name="Markowitz V."/>
            <person name="Cheng J.-F."/>
            <person name="Hugenholtz P."/>
            <person name="Woyke T."/>
            <person name="Wu D."/>
            <person name="Gronow S."/>
            <person name="Wellnitz S."/>
            <person name="Brambilla E."/>
            <person name="Klenk H.-P."/>
            <person name="Eisen J.A."/>
        </authorList>
    </citation>
    <scope>NUCLEOTIDE SEQUENCE [LARGE SCALE GENOMIC DNA]</scope>
    <source>
        <strain evidence="2">ATCC 25260 / DSM 20707 / VPI 4198</strain>
    </source>
</reference>
<dbReference type="AlphaFoldDB" id="F4KJT0"/>
<evidence type="ECO:0000313" key="1">
    <source>
        <dbReference type="EMBL" id="AEE12657.1"/>
    </source>
</evidence>
<sequence length="163" mass="18769">MKLGGNASIWHRRIHTFAPKLTRMTLKELLNKVEFDDVAPYIVQHYPDMAKCLFGFKEAFDGMRNTIPSNLDGENVKVEYYIEDAKDPCLAAFHSDNADWETVVGREVIIGTNVSAPLEEIIAVVLFDATFWGFTPEDREETFDVWQEDRRPPTNGNPYLLKW</sequence>
<dbReference type="STRING" id="879243.Poras_0709"/>
<name>F4KJT0_PORAD</name>
<dbReference type="eggNOG" id="ENOG5034AZK">
    <property type="taxonomic scope" value="Bacteria"/>
</dbReference>
<dbReference type="InterPro" id="IPR046687">
    <property type="entry name" value="DUF6557"/>
</dbReference>
<gene>
    <name evidence="1" type="ordered locus">Poras_0709</name>
</gene>
<keyword evidence="2" id="KW-1185">Reference proteome</keyword>
<evidence type="ECO:0000313" key="2">
    <source>
        <dbReference type="Proteomes" id="UP000006545"/>
    </source>
</evidence>
<protein>
    <submittedName>
        <fullName evidence="1">Uncharacterized protein</fullName>
    </submittedName>
</protein>
<dbReference type="Proteomes" id="UP000006545">
    <property type="component" value="Chromosome"/>
</dbReference>
<proteinExistence type="predicted"/>
<dbReference type="Pfam" id="PF20194">
    <property type="entry name" value="DUF6557"/>
    <property type="match status" value="1"/>
</dbReference>